<evidence type="ECO:0000313" key="3">
    <source>
        <dbReference type="Proteomes" id="UP000029981"/>
    </source>
</evidence>
<sequence length="72" mass="8217">MSNDDQHAMSATLLVILQLSVVVSHHQLRNRRPNQCLMKSLLVDLVSDLPSRAQFAQSRCVAPYYQLAFDFK</sequence>
<evidence type="ECO:0000256" key="1">
    <source>
        <dbReference type="SAM" id="SignalP"/>
    </source>
</evidence>
<evidence type="ECO:0008006" key="4">
    <source>
        <dbReference type="Google" id="ProtNLM"/>
    </source>
</evidence>
<name>A0A0A0L2H4_CUCSA</name>
<reference evidence="2 3" key="3">
    <citation type="journal article" date="2010" name="BMC Genomics">
        <title>Transcriptome sequencing and comparative analysis of cucumber flowers with different sex types.</title>
        <authorList>
            <person name="Guo S."/>
            <person name="Zheng Y."/>
            <person name="Joung J.G."/>
            <person name="Liu S."/>
            <person name="Zhang Z."/>
            <person name="Crasta O.R."/>
            <person name="Sobral B.W."/>
            <person name="Xu Y."/>
            <person name="Huang S."/>
            <person name="Fei Z."/>
        </authorList>
    </citation>
    <scope>NUCLEOTIDE SEQUENCE [LARGE SCALE GENOMIC DNA]</scope>
    <source>
        <strain evidence="3">cv. 9930</strain>
    </source>
</reference>
<dbReference type="Gramene" id="KGN56170">
    <property type="protein sequence ID" value="KGN56170"/>
    <property type="gene ID" value="Csa_3G088680"/>
</dbReference>
<evidence type="ECO:0000313" key="2">
    <source>
        <dbReference type="EMBL" id="KGN56170.1"/>
    </source>
</evidence>
<reference evidence="2 3" key="2">
    <citation type="journal article" date="2009" name="PLoS ONE">
        <title>An integrated genetic and cytogenetic map of the cucumber genome.</title>
        <authorList>
            <person name="Ren Y."/>
            <person name="Zhang Z."/>
            <person name="Liu J."/>
            <person name="Staub J.E."/>
            <person name="Han Y."/>
            <person name="Cheng Z."/>
            <person name="Li X."/>
            <person name="Lu J."/>
            <person name="Miao H."/>
            <person name="Kang H."/>
            <person name="Xie B."/>
            <person name="Gu X."/>
            <person name="Wang X."/>
            <person name="Du Y."/>
            <person name="Jin W."/>
            <person name="Huang S."/>
        </authorList>
    </citation>
    <scope>NUCLEOTIDE SEQUENCE [LARGE SCALE GENOMIC DNA]</scope>
    <source>
        <strain evidence="3">cv. 9930</strain>
    </source>
</reference>
<protein>
    <recommendedName>
        <fullName evidence="4">Secreted protein</fullName>
    </recommendedName>
</protein>
<organism evidence="2 3">
    <name type="scientific">Cucumis sativus</name>
    <name type="common">Cucumber</name>
    <dbReference type="NCBI Taxonomy" id="3659"/>
    <lineage>
        <taxon>Eukaryota</taxon>
        <taxon>Viridiplantae</taxon>
        <taxon>Streptophyta</taxon>
        <taxon>Embryophyta</taxon>
        <taxon>Tracheophyta</taxon>
        <taxon>Spermatophyta</taxon>
        <taxon>Magnoliopsida</taxon>
        <taxon>eudicotyledons</taxon>
        <taxon>Gunneridae</taxon>
        <taxon>Pentapetalae</taxon>
        <taxon>rosids</taxon>
        <taxon>fabids</taxon>
        <taxon>Cucurbitales</taxon>
        <taxon>Cucurbitaceae</taxon>
        <taxon>Benincaseae</taxon>
        <taxon>Cucumis</taxon>
    </lineage>
</organism>
<keyword evidence="3" id="KW-1185">Reference proteome</keyword>
<proteinExistence type="predicted"/>
<dbReference type="AlphaFoldDB" id="A0A0A0L2H4"/>
<reference evidence="2 3" key="4">
    <citation type="journal article" date="2011" name="BMC Genomics">
        <title>RNA-Seq improves annotation of protein-coding genes in the cucumber genome.</title>
        <authorList>
            <person name="Li Z."/>
            <person name="Zhang Z."/>
            <person name="Yan P."/>
            <person name="Huang S."/>
            <person name="Fei Z."/>
            <person name="Lin K."/>
        </authorList>
    </citation>
    <scope>NUCLEOTIDE SEQUENCE [LARGE SCALE GENOMIC DNA]</scope>
    <source>
        <strain evidence="3">cv. 9930</strain>
    </source>
</reference>
<dbReference type="EMBL" id="CM002924">
    <property type="protein sequence ID" value="KGN56170.1"/>
    <property type="molecule type" value="Genomic_DNA"/>
</dbReference>
<dbReference type="Proteomes" id="UP000029981">
    <property type="component" value="Chromosome 3"/>
</dbReference>
<feature type="chain" id="PRO_5001965685" description="Secreted protein" evidence="1">
    <location>
        <begin position="26"/>
        <end position="72"/>
    </location>
</feature>
<feature type="signal peptide" evidence="1">
    <location>
        <begin position="1"/>
        <end position="25"/>
    </location>
</feature>
<gene>
    <name evidence="2" type="ORF">Csa_3G088680</name>
</gene>
<reference evidence="2 3" key="1">
    <citation type="journal article" date="2009" name="Nat. Genet.">
        <title>The genome of the cucumber, Cucumis sativus L.</title>
        <authorList>
            <person name="Huang S."/>
            <person name="Li R."/>
            <person name="Zhang Z."/>
            <person name="Li L."/>
            <person name="Gu X."/>
            <person name="Fan W."/>
            <person name="Lucas W.J."/>
            <person name="Wang X."/>
            <person name="Xie B."/>
            <person name="Ni P."/>
            <person name="Ren Y."/>
            <person name="Zhu H."/>
            <person name="Li J."/>
            <person name="Lin K."/>
            <person name="Jin W."/>
            <person name="Fei Z."/>
            <person name="Li G."/>
            <person name="Staub J."/>
            <person name="Kilian A."/>
            <person name="van der Vossen E.A."/>
            <person name="Wu Y."/>
            <person name="Guo J."/>
            <person name="He J."/>
            <person name="Jia Z."/>
            <person name="Ren Y."/>
            <person name="Tian G."/>
            <person name="Lu Y."/>
            <person name="Ruan J."/>
            <person name="Qian W."/>
            <person name="Wang M."/>
            <person name="Huang Q."/>
            <person name="Li B."/>
            <person name="Xuan Z."/>
            <person name="Cao J."/>
            <person name="Asan"/>
            <person name="Wu Z."/>
            <person name="Zhang J."/>
            <person name="Cai Q."/>
            <person name="Bai Y."/>
            <person name="Zhao B."/>
            <person name="Han Y."/>
            <person name="Li Y."/>
            <person name="Li X."/>
            <person name="Wang S."/>
            <person name="Shi Q."/>
            <person name="Liu S."/>
            <person name="Cho W.K."/>
            <person name="Kim J.Y."/>
            <person name="Xu Y."/>
            <person name="Heller-Uszynska K."/>
            <person name="Miao H."/>
            <person name="Cheng Z."/>
            <person name="Zhang S."/>
            <person name="Wu J."/>
            <person name="Yang Y."/>
            <person name="Kang H."/>
            <person name="Li M."/>
            <person name="Liang H."/>
            <person name="Ren X."/>
            <person name="Shi Z."/>
            <person name="Wen M."/>
            <person name="Jian M."/>
            <person name="Yang H."/>
            <person name="Zhang G."/>
            <person name="Yang Z."/>
            <person name="Chen R."/>
            <person name="Liu S."/>
            <person name="Li J."/>
            <person name="Ma L."/>
            <person name="Liu H."/>
            <person name="Zhou Y."/>
            <person name="Zhao J."/>
            <person name="Fang X."/>
            <person name="Li G."/>
            <person name="Fang L."/>
            <person name="Li Y."/>
            <person name="Liu D."/>
            <person name="Zheng H."/>
            <person name="Zhang Y."/>
            <person name="Qin N."/>
            <person name="Li Z."/>
            <person name="Yang G."/>
            <person name="Yang S."/>
            <person name="Bolund L."/>
            <person name="Kristiansen K."/>
            <person name="Zheng H."/>
            <person name="Li S."/>
            <person name="Zhang X."/>
            <person name="Yang H."/>
            <person name="Wang J."/>
            <person name="Sun R."/>
            <person name="Zhang B."/>
            <person name="Jiang S."/>
            <person name="Wang J."/>
            <person name="Du Y."/>
            <person name="Li S."/>
        </authorList>
    </citation>
    <scope>NUCLEOTIDE SEQUENCE [LARGE SCALE GENOMIC DNA]</scope>
    <source>
        <strain evidence="3">cv. 9930</strain>
    </source>
</reference>
<keyword evidence="1" id="KW-0732">Signal</keyword>
<accession>A0A0A0L2H4</accession>